<keyword evidence="2 6" id="KW-0812">Transmembrane</keyword>
<evidence type="ECO:0000256" key="3">
    <source>
        <dbReference type="ARBA" id="ARBA00022989"/>
    </source>
</evidence>
<dbReference type="PANTHER" id="PTHR15549:SF30">
    <property type="entry name" value="MID2 DOMAIN-CONTAINING PROTEIN"/>
    <property type="match status" value="1"/>
</dbReference>
<evidence type="ECO:0000313" key="7">
    <source>
        <dbReference type="EMBL" id="QKX63058.1"/>
    </source>
</evidence>
<dbReference type="GO" id="GO:0071944">
    <property type="term" value="C:cell periphery"/>
    <property type="evidence" value="ECO:0007669"/>
    <property type="project" value="UniProtKB-ARBA"/>
</dbReference>
<dbReference type="KEGG" id="trg:TRUGW13939_10226"/>
<keyword evidence="3 6" id="KW-1133">Transmembrane helix</keyword>
<keyword evidence="8" id="KW-1185">Reference proteome</keyword>
<feature type="region of interest" description="Disordered" evidence="5">
    <location>
        <begin position="173"/>
        <end position="206"/>
    </location>
</feature>
<accession>A0A7H8RAP2</accession>
<name>A0A7H8RAP2_TALRU</name>
<gene>
    <name evidence="7" type="ORF">TRUGW13939_10226</name>
</gene>
<evidence type="ECO:0000256" key="4">
    <source>
        <dbReference type="ARBA" id="ARBA00023136"/>
    </source>
</evidence>
<dbReference type="PANTHER" id="PTHR15549">
    <property type="entry name" value="PAIRED IMMUNOGLOBULIN-LIKE TYPE 2 RECEPTOR"/>
    <property type="match status" value="1"/>
</dbReference>
<dbReference type="GeneID" id="55997707"/>
<comment type="subcellular location">
    <subcellularLocation>
        <location evidence="1">Membrane</location>
        <topology evidence="1">Single-pass membrane protein</topology>
    </subcellularLocation>
</comment>
<evidence type="ECO:0008006" key="9">
    <source>
        <dbReference type="Google" id="ProtNLM"/>
    </source>
</evidence>
<evidence type="ECO:0000256" key="6">
    <source>
        <dbReference type="SAM" id="Phobius"/>
    </source>
</evidence>
<proteinExistence type="predicted"/>
<evidence type="ECO:0000256" key="1">
    <source>
        <dbReference type="ARBA" id="ARBA00004167"/>
    </source>
</evidence>
<evidence type="ECO:0000256" key="5">
    <source>
        <dbReference type="SAM" id="MobiDB-lite"/>
    </source>
</evidence>
<dbReference type="GO" id="GO:0016020">
    <property type="term" value="C:membrane"/>
    <property type="evidence" value="ECO:0007669"/>
    <property type="project" value="UniProtKB-SubCell"/>
</dbReference>
<keyword evidence="4 6" id="KW-0472">Membrane</keyword>
<dbReference type="Proteomes" id="UP000509510">
    <property type="component" value="Chromosome V"/>
</dbReference>
<dbReference type="EMBL" id="CP055902">
    <property type="protein sequence ID" value="QKX63058.1"/>
    <property type="molecule type" value="Genomic_DNA"/>
</dbReference>
<feature type="region of interest" description="Disordered" evidence="5">
    <location>
        <begin position="272"/>
        <end position="291"/>
    </location>
</feature>
<reference evidence="8" key="1">
    <citation type="submission" date="2020-06" db="EMBL/GenBank/DDBJ databases">
        <title>A chromosome-scale genome assembly of Talaromyces rugulosus W13939.</title>
        <authorList>
            <person name="Wang B."/>
            <person name="Guo L."/>
            <person name="Ye K."/>
            <person name="Wang L."/>
        </authorList>
    </citation>
    <scope>NUCLEOTIDE SEQUENCE [LARGE SCALE GENOMIC DNA]</scope>
    <source>
        <strain evidence="8">W13939</strain>
    </source>
</reference>
<feature type="compositionally biased region" description="Low complexity" evidence="5">
    <location>
        <begin position="173"/>
        <end position="204"/>
    </location>
</feature>
<evidence type="ECO:0000256" key="2">
    <source>
        <dbReference type="ARBA" id="ARBA00022692"/>
    </source>
</evidence>
<evidence type="ECO:0000313" key="8">
    <source>
        <dbReference type="Proteomes" id="UP000509510"/>
    </source>
</evidence>
<protein>
    <recommendedName>
        <fullName evidence="9">Peptidase A1 domain-containing protein</fullName>
    </recommendedName>
</protein>
<dbReference type="OrthoDB" id="4226424at2759"/>
<organism evidence="7 8">
    <name type="scientific">Talaromyces rugulosus</name>
    <name type="common">Penicillium rugulosum</name>
    <dbReference type="NCBI Taxonomy" id="121627"/>
    <lineage>
        <taxon>Eukaryota</taxon>
        <taxon>Fungi</taxon>
        <taxon>Dikarya</taxon>
        <taxon>Ascomycota</taxon>
        <taxon>Pezizomycotina</taxon>
        <taxon>Eurotiomycetes</taxon>
        <taxon>Eurotiomycetidae</taxon>
        <taxon>Eurotiales</taxon>
        <taxon>Trichocomaceae</taxon>
        <taxon>Talaromyces</taxon>
        <taxon>Talaromyces sect. Islandici</taxon>
    </lineage>
</organism>
<dbReference type="InterPro" id="IPR051694">
    <property type="entry name" value="Immunoregulatory_rcpt-like"/>
</dbReference>
<dbReference type="RefSeq" id="XP_035349232.1">
    <property type="nucleotide sequence ID" value="XM_035493339.1"/>
</dbReference>
<dbReference type="AlphaFoldDB" id="A0A7H8RAP2"/>
<sequence>MTTSFENCKSGTFYGLGGDQNKFQPGETVLLQWGAYDDLSTPLNVSLSRWGGALVGDILEGALFSLGGSIYRTTNYSSSNCILDQYNWTIPLSFNTTDPQYLIGLFNASTVRGMDGNDLWGFMGWSPIFYVEPTTTTTTTTTTTAAGTTTTTTTTAAGTTTTTAAVAAGAATATAAKPDANNNPAATTTSSASSSPTSSSDSAGLSGGTKAGIGVGVALGVLALVGVFIFIFFRRRRAAGYTNTETQKSPVEIGGAWDVKAPKQPIQVHEMDGRGVSELQEHDRGHIPRYK</sequence>
<feature type="transmembrane region" description="Helical" evidence="6">
    <location>
        <begin position="211"/>
        <end position="233"/>
    </location>
</feature>